<dbReference type="EMBL" id="JASWJB010000424">
    <property type="protein sequence ID" value="KAK2590548.1"/>
    <property type="molecule type" value="Genomic_DNA"/>
</dbReference>
<comment type="caution">
    <text evidence="4">The sequence shown here is derived from an EMBL/GenBank/DDBJ whole genome shotgun (WGS) entry which is preliminary data.</text>
</comment>
<keyword evidence="1" id="KW-0808">Transferase</keyword>
<keyword evidence="2" id="KW-0418">Kinase</keyword>
<dbReference type="PROSITE" id="PS00584">
    <property type="entry name" value="PFKB_KINASES_2"/>
    <property type="match status" value="1"/>
</dbReference>
<organism evidence="4 5">
    <name type="scientific">Conoideocrella luteorostrata</name>
    <dbReference type="NCBI Taxonomy" id="1105319"/>
    <lineage>
        <taxon>Eukaryota</taxon>
        <taxon>Fungi</taxon>
        <taxon>Dikarya</taxon>
        <taxon>Ascomycota</taxon>
        <taxon>Pezizomycotina</taxon>
        <taxon>Sordariomycetes</taxon>
        <taxon>Hypocreomycetidae</taxon>
        <taxon>Hypocreales</taxon>
        <taxon>Clavicipitaceae</taxon>
        <taxon>Conoideocrella</taxon>
    </lineage>
</organism>
<dbReference type="Gene3D" id="3.40.1190.20">
    <property type="match status" value="1"/>
</dbReference>
<evidence type="ECO:0000313" key="5">
    <source>
        <dbReference type="Proteomes" id="UP001251528"/>
    </source>
</evidence>
<reference evidence="4" key="1">
    <citation type="submission" date="2023-06" db="EMBL/GenBank/DDBJ databases">
        <title>Conoideocrella luteorostrata (Hypocreales: Clavicipitaceae), a potential biocontrol fungus for elongate hemlock scale in United States Christmas tree production areas.</title>
        <authorList>
            <person name="Barrett H."/>
            <person name="Lovett B."/>
            <person name="Macias A.M."/>
            <person name="Stajich J.E."/>
            <person name="Kasson M.T."/>
        </authorList>
    </citation>
    <scope>NUCLEOTIDE SEQUENCE</scope>
    <source>
        <strain evidence="4">ARSEF 14590</strain>
    </source>
</reference>
<dbReference type="AlphaFoldDB" id="A0AAJ0FTD4"/>
<dbReference type="PANTHER" id="PTHR42774">
    <property type="entry name" value="PHOSPHOTRANSFERASE SYSTEM TRANSPORT PROTEIN"/>
    <property type="match status" value="1"/>
</dbReference>
<feature type="domain" description="Carbohydrate kinase PfkB" evidence="3">
    <location>
        <begin position="8"/>
        <end position="229"/>
    </location>
</feature>
<proteinExistence type="predicted"/>
<dbReference type="InterPro" id="IPR002173">
    <property type="entry name" value="Carboh/pur_kinase_PfkB_CS"/>
</dbReference>
<name>A0AAJ0FTD4_9HYPO</name>
<evidence type="ECO:0000259" key="3">
    <source>
        <dbReference type="Pfam" id="PF00294"/>
    </source>
</evidence>
<dbReference type="Proteomes" id="UP001251528">
    <property type="component" value="Unassembled WGS sequence"/>
</dbReference>
<protein>
    <recommendedName>
        <fullName evidence="3">Carbohydrate kinase PfkB domain-containing protein</fullName>
    </recommendedName>
</protein>
<dbReference type="InterPro" id="IPR011611">
    <property type="entry name" value="PfkB_dom"/>
</dbReference>
<dbReference type="PANTHER" id="PTHR42774:SF3">
    <property type="entry name" value="KETOHEXOKINASE"/>
    <property type="match status" value="1"/>
</dbReference>
<evidence type="ECO:0000256" key="1">
    <source>
        <dbReference type="ARBA" id="ARBA00022679"/>
    </source>
</evidence>
<dbReference type="InterPro" id="IPR029056">
    <property type="entry name" value="Ribokinase-like"/>
</dbReference>
<sequence>MSSFGEDSKINFQHCIYRAEDTEAASSYVIRSQESDSRTIVNYNGLSEMTCDEFAAVVDGFGVDEETWWHFEGRIPDTTLSCIQMLRRRLPKAKVSVEIEKPGRHGLSTLAAEADVVFYSRTWAESRGHMSAESCLTKEHRCRGSLGLCTWGADGATAMSQATGGCLHCPAVQDAAAERISVTDPVGAGDTFIAGMLHGLMVNDWPLLDVSSAVSFAVKLATLKVQREGFDGLGADIAEN</sequence>
<evidence type="ECO:0000256" key="2">
    <source>
        <dbReference type="ARBA" id="ARBA00022777"/>
    </source>
</evidence>
<dbReference type="SUPFAM" id="SSF53613">
    <property type="entry name" value="Ribokinase-like"/>
    <property type="match status" value="1"/>
</dbReference>
<keyword evidence="5" id="KW-1185">Reference proteome</keyword>
<accession>A0AAJ0FTD4</accession>
<evidence type="ECO:0000313" key="4">
    <source>
        <dbReference type="EMBL" id="KAK2590548.1"/>
    </source>
</evidence>
<dbReference type="InterPro" id="IPR052562">
    <property type="entry name" value="Ketohexokinase-related"/>
</dbReference>
<gene>
    <name evidence="4" type="ORF">QQS21_011767</name>
</gene>
<dbReference type="GO" id="GO:0016301">
    <property type="term" value="F:kinase activity"/>
    <property type="evidence" value="ECO:0007669"/>
    <property type="project" value="UniProtKB-KW"/>
</dbReference>
<dbReference type="Pfam" id="PF00294">
    <property type="entry name" value="PfkB"/>
    <property type="match status" value="1"/>
</dbReference>